<keyword evidence="5" id="KW-0677">Repeat</keyword>
<accession>A0A286RKD1</accession>
<keyword evidence="7 11" id="KW-0067">ATP-binding</keyword>
<comment type="subcellular location">
    <subcellularLocation>
        <location evidence="1">Cell membrane</location>
        <topology evidence="1">Peripheral membrane protein</topology>
    </subcellularLocation>
</comment>
<dbReference type="Proteomes" id="UP000215086">
    <property type="component" value="Chromosome"/>
</dbReference>
<dbReference type="PROSITE" id="PS50893">
    <property type="entry name" value="ABC_TRANSPORTER_2"/>
    <property type="match status" value="2"/>
</dbReference>
<dbReference type="RefSeq" id="WP_168175869.1">
    <property type="nucleotide sequence ID" value="NZ_CP018477.1"/>
</dbReference>
<dbReference type="KEGG" id="ttf:THTE_3809"/>
<evidence type="ECO:0000256" key="6">
    <source>
        <dbReference type="ARBA" id="ARBA00022741"/>
    </source>
</evidence>
<evidence type="ECO:0000256" key="3">
    <source>
        <dbReference type="ARBA" id="ARBA00022475"/>
    </source>
</evidence>
<evidence type="ECO:0000256" key="5">
    <source>
        <dbReference type="ARBA" id="ARBA00022737"/>
    </source>
</evidence>
<dbReference type="InterPro" id="IPR003593">
    <property type="entry name" value="AAA+_ATPase"/>
</dbReference>
<evidence type="ECO:0000256" key="2">
    <source>
        <dbReference type="ARBA" id="ARBA00022448"/>
    </source>
</evidence>
<keyword evidence="6" id="KW-0547">Nucleotide-binding</keyword>
<keyword evidence="4 11" id="KW-0762">Sugar transport</keyword>
<dbReference type="Gene3D" id="3.40.50.300">
    <property type="entry name" value="P-loop containing nucleotide triphosphate hydrolases"/>
    <property type="match status" value="2"/>
</dbReference>
<dbReference type="PANTHER" id="PTHR43790">
    <property type="entry name" value="CARBOHYDRATE TRANSPORT ATP-BINDING PROTEIN MG119-RELATED"/>
    <property type="match status" value="1"/>
</dbReference>
<evidence type="ECO:0000256" key="8">
    <source>
        <dbReference type="ARBA" id="ARBA00022967"/>
    </source>
</evidence>
<feature type="domain" description="ABC transporter" evidence="10">
    <location>
        <begin position="263"/>
        <end position="500"/>
    </location>
</feature>
<evidence type="ECO:0000313" key="11">
    <source>
        <dbReference type="EMBL" id="ASV76410.1"/>
    </source>
</evidence>
<dbReference type="GO" id="GO:0016887">
    <property type="term" value="F:ATP hydrolysis activity"/>
    <property type="evidence" value="ECO:0007669"/>
    <property type="project" value="InterPro"/>
</dbReference>
<evidence type="ECO:0000259" key="10">
    <source>
        <dbReference type="PROSITE" id="PS50893"/>
    </source>
</evidence>
<dbReference type="InterPro" id="IPR050107">
    <property type="entry name" value="ABC_carbohydrate_import_ATPase"/>
</dbReference>
<name>A0A286RKD1_9BACT</name>
<dbReference type="InterPro" id="IPR027417">
    <property type="entry name" value="P-loop_NTPase"/>
</dbReference>
<dbReference type="GO" id="GO:0005524">
    <property type="term" value="F:ATP binding"/>
    <property type="evidence" value="ECO:0007669"/>
    <property type="project" value="UniProtKB-KW"/>
</dbReference>
<dbReference type="FunFam" id="3.40.50.300:FF:000127">
    <property type="entry name" value="Ribose import ATP-binding protein RbsA"/>
    <property type="match status" value="1"/>
</dbReference>
<evidence type="ECO:0000313" key="12">
    <source>
        <dbReference type="Proteomes" id="UP000215086"/>
    </source>
</evidence>
<keyword evidence="9" id="KW-0472">Membrane</keyword>
<dbReference type="AlphaFoldDB" id="A0A286RKD1"/>
<sequence length="500" mass="54464">MTSIVRGPVLECHRIGKRFGGIVALENVDFDLYPGEVHGVVGSNGAGKSTLMKILAGALADYEGEISVAGQPVKITSPQIAFHLGMAMVYQEFSGVGQLSVAENLFLGRQPLNRLGFVDWPLMRQKAREYLKELGLHLDVDRRLDTYPLVVRQMVEIARAAHRGARILIMDEPTSALSPPEVERLFELIKTLKQRGVAIVFISHFLEDVLAISDRVTVLREGRRVLTLPRAELTKHKLVEAMIGRGVSTGAEREEWAELPPRVSAPPVLIAEKLTLPGIFEDVSLAVAPGEILGLYGFVGAGHQEVVQALGGALAPRSGKIILGGRTIPLGRPQKAVRAGMVLVTADRAAGLFLRGEVYKNVTIAHLRHAVGNWVTLAKELRAVQPVLQQVGCRPANPLLRVEHLSGGNQQKVVFAKWLLGPVRVLLLEEPTRGMDIAAKAEVMQLVERLARQGTAVILASTEPELILAHSHRVMVMSRGKVTAEWAGCRLEKAELLRAA</sequence>
<keyword evidence="2" id="KW-0813">Transport</keyword>
<keyword evidence="3" id="KW-1003">Cell membrane</keyword>
<organism evidence="11 12">
    <name type="scientific">Thermogutta terrifontis</name>
    <dbReference type="NCBI Taxonomy" id="1331910"/>
    <lineage>
        <taxon>Bacteria</taxon>
        <taxon>Pseudomonadati</taxon>
        <taxon>Planctomycetota</taxon>
        <taxon>Planctomycetia</taxon>
        <taxon>Pirellulales</taxon>
        <taxon>Thermoguttaceae</taxon>
        <taxon>Thermogutta</taxon>
    </lineage>
</organism>
<gene>
    <name evidence="11" type="ORF">THTE_3809</name>
</gene>
<keyword evidence="8" id="KW-1278">Translocase</keyword>
<dbReference type="InterPro" id="IPR017871">
    <property type="entry name" value="ABC_transporter-like_CS"/>
</dbReference>
<dbReference type="InterPro" id="IPR003439">
    <property type="entry name" value="ABC_transporter-like_ATP-bd"/>
</dbReference>
<evidence type="ECO:0000256" key="1">
    <source>
        <dbReference type="ARBA" id="ARBA00004202"/>
    </source>
</evidence>
<protein>
    <submittedName>
        <fullName evidence="11">ABC-type sugar transport system, ATP-binding protein</fullName>
    </submittedName>
</protein>
<keyword evidence="12" id="KW-1185">Reference proteome</keyword>
<dbReference type="GO" id="GO:0005886">
    <property type="term" value="C:plasma membrane"/>
    <property type="evidence" value="ECO:0007669"/>
    <property type="project" value="UniProtKB-SubCell"/>
</dbReference>
<dbReference type="SMART" id="SM00382">
    <property type="entry name" value="AAA"/>
    <property type="match status" value="2"/>
</dbReference>
<dbReference type="CDD" id="cd03215">
    <property type="entry name" value="ABC_Carb_Monos_II"/>
    <property type="match status" value="1"/>
</dbReference>
<proteinExistence type="predicted"/>
<reference evidence="11 12" key="1">
    <citation type="journal article" name="Front. Microbiol.">
        <title>Sugar Metabolism of the First Thermophilic Planctomycete Thermogutta terrifontis: Comparative Genomic and Transcriptomic Approaches.</title>
        <authorList>
            <person name="Elcheninov A.G."/>
            <person name="Menzel P."/>
            <person name="Gudbergsdottir S.R."/>
            <person name="Slesarev A.I."/>
            <person name="Kadnikov V.V."/>
            <person name="Krogh A."/>
            <person name="Bonch-Osmolovskaya E.A."/>
            <person name="Peng X."/>
            <person name="Kublanov I.V."/>
        </authorList>
    </citation>
    <scope>NUCLEOTIDE SEQUENCE [LARGE SCALE GENOMIC DNA]</scope>
    <source>
        <strain evidence="11 12">R1</strain>
    </source>
</reference>
<feature type="domain" description="ABC transporter" evidence="10">
    <location>
        <begin position="10"/>
        <end position="246"/>
    </location>
</feature>
<dbReference type="EMBL" id="CP018477">
    <property type="protein sequence ID" value="ASV76410.1"/>
    <property type="molecule type" value="Genomic_DNA"/>
</dbReference>
<evidence type="ECO:0000256" key="9">
    <source>
        <dbReference type="ARBA" id="ARBA00023136"/>
    </source>
</evidence>
<dbReference type="CDD" id="cd03216">
    <property type="entry name" value="ABC_Carb_Monos_I"/>
    <property type="match status" value="1"/>
</dbReference>
<evidence type="ECO:0000256" key="4">
    <source>
        <dbReference type="ARBA" id="ARBA00022597"/>
    </source>
</evidence>
<dbReference type="SUPFAM" id="SSF52540">
    <property type="entry name" value="P-loop containing nucleoside triphosphate hydrolases"/>
    <property type="match status" value="2"/>
</dbReference>
<evidence type="ECO:0000256" key="7">
    <source>
        <dbReference type="ARBA" id="ARBA00022840"/>
    </source>
</evidence>
<dbReference type="PROSITE" id="PS00211">
    <property type="entry name" value="ABC_TRANSPORTER_1"/>
    <property type="match status" value="1"/>
</dbReference>
<dbReference type="PANTHER" id="PTHR43790:SF3">
    <property type="entry name" value="D-ALLOSE IMPORT ATP-BINDING PROTEIN ALSA-RELATED"/>
    <property type="match status" value="1"/>
</dbReference>
<dbReference type="Pfam" id="PF00005">
    <property type="entry name" value="ABC_tran"/>
    <property type="match status" value="2"/>
</dbReference>